<dbReference type="Pfam" id="PF04055">
    <property type="entry name" value="Radical_SAM"/>
    <property type="match status" value="1"/>
</dbReference>
<dbReference type="SUPFAM" id="SSF102114">
    <property type="entry name" value="Radical SAM enzymes"/>
    <property type="match status" value="1"/>
</dbReference>
<comment type="caution">
    <text evidence="9">The sequence shown here is derived from an EMBL/GenBank/DDBJ whole genome shotgun (WGS) entry which is preliminary data.</text>
</comment>
<gene>
    <name evidence="9" type="ORF">LCGC14_0560330</name>
</gene>
<dbReference type="GO" id="GO:0016829">
    <property type="term" value="F:lyase activity"/>
    <property type="evidence" value="ECO:0007669"/>
    <property type="project" value="UniProtKB-KW"/>
</dbReference>
<keyword evidence="3" id="KW-0479">Metal-binding</keyword>
<dbReference type="PANTHER" id="PTHR42836">
    <property type="entry name" value="7-CARBOXY-7-DEAZAGUANINE SYNTHASE"/>
    <property type="match status" value="1"/>
</dbReference>
<evidence type="ECO:0000256" key="4">
    <source>
        <dbReference type="ARBA" id="ARBA00022842"/>
    </source>
</evidence>
<evidence type="ECO:0000256" key="1">
    <source>
        <dbReference type="ARBA" id="ARBA00022485"/>
    </source>
</evidence>
<dbReference type="SFLD" id="SFLDS00029">
    <property type="entry name" value="Radical_SAM"/>
    <property type="match status" value="1"/>
</dbReference>
<keyword evidence="7" id="KW-0456">Lyase</keyword>
<dbReference type="HAMAP" id="MF_00917">
    <property type="entry name" value="QueE"/>
    <property type="match status" value="1"/>
</dbReference>
<reference evidence="9" key="1">
    <citation type="journal article" date="2015" name="Nature">
        <title>Complex archaea that bridge the gap between prokaryotes and eukaryotes.</title>
        <authorList>
            <person name="Spang A."/>
            <person name="Saw J.H."/>
            <person name="Jorgensen S.L."/>
            <person name="Zaremba-Niedzwiedzka K."/>
            <person name="Martijn J."/>
            <person name="Lind A.E."/>
            <person name="van Eijk R."/>
            <person name="Schleper C."/>
            <person name="Guy L."/>
            <person name="Ettema T.J."/>
        </authorList>
    </citation>
    <scope>NUCLEOTIDE SEQUENCE</scope>
</reference>
<accession>A0A0F9RM60</accession>
<evidence type="ECO:0000259" key="8">
    <source>
        <dbReference type="Pfam" id="PF04055"/>
    </source>
</evidence>
<dbReference type="InterPro" id="IPR058240">
    <property type="entry name" value="rSAM_sf"/>
</dbReference>
<keyword evidence="2" id="KW-0949">S-adenosyl-L-methionine</keyword>
<dbReference type="GO" id="GO:0046872">
    <property type="term" value="F:metal ion binding"/>
    <property type="evidence" value="ECO:0007669"/>
    <property type="project" value="UniProtKB-KW"/>
</dbReference>
<organism evidence="9">
    <name type="scientific">marine sediment metagenome</name>
    <dbReference type="NCBI Taxonomy" id="412755"/>
    <lineage>
        <taxon>unclassified sequences</taxon>
        <taxon>metagenomes</taxon>
        <taxon>ecological metagenomes</taxon>
    </lineage>
</organism>
<protein>
    <recommendedName>
        <fullName evidence="8">Radical SAM core domain-containing protein</fullName>
    </recommendedName>
</protein>
<evidence type="ECO:0000256" key="7">
    <source>
        <dbReference type="ARBA" id="ARBA00023239"/>
    </source>
</evidence>
<name>A0A0F9RM60_9ZZZZ</name>
<dbReference type="AlphaFoldDB" id="A0A0F9RM60"/>
<keyword evidence="4" id="KW-0460">Magnesium</keyword>
<keyword evidence="6" id="KW-0411">Iron-sulfur</keyword>
<evidence type="ECO:0000256" key="6">
    <source>
        <dbReference type="ARBA" id="ARBA00023014"/>
    </source>
</evidence>
<dbReference type="InterPro" id="IPR007197">
    <property type="entry name" value="rSAM"/>
</dbReference>
<evidence type="ECO:0000256" key="5">
    <source>
        <dbReference type="ARBA" id="ARBA00023004"/>
    </source>
</evidence>
<sequence length="246" mass="28951">MNLKEKLENVRLHLNDVFYSVQGEGRYMGVPTLFFRFNKCNIPKCQYCDTSFEKCGIESVDVMTALIKNFIQNYPIQHICFTGGEPLLFKDDIVFLVNFIKDKLHFNNFSVKIETNGTFDLELDLPFTDIIYTITPKHKYIDKYICILDVIDRFNVSCDEIIFKYMVDVDNVLSDLDLIYKFIQKFELFSFPVYLSPINKNNNCDNILTTYSSLIRQLNNCENHIFFKDVELVGITIQLNKLLEWQ</sequence>
<dbReference type="InterPro" id="IPR024924">
    <property type="entry name" value="7-CO-7-deazaguanine_synth-like"/>
</dbReference>
<dbReference type="InterPro" id="IPR013785">
    <property type="entry name" value="Aldolase_TIM"/>
</dbReference>
<evidence type="ECO:0000313" key="9">
    <source>
        <dbReference type="EMBL" id="KKN57660.1"/>
    </source>
</evidence>
<feature type="domain" description="Radical SAM core" evidence="8">
    <location>
        <begin position="38"/>
        <end position="119"/>
    </location>
</feature>
<proteinExistence type="inferred from homology"/>
<keyword evidence="5" id="KW-0408">Iron</keyword>
<dbReference type="GO" id="GO:0051539">
    <property type="term" value="F:4 iron, 4 sulfur cluster binding"/>
    <property type="evidence" value="ECO:0007669"/>
    <property type="project" value="UniProtKB-KW"/>
</dbReference>
<dbReference type="EMBL" id="LAZR01000795">
    <property type="protein sequence ID" value="KKN57660.1"/>
    <property type="molecule type" value="Genomic_DNA"/>
</dbReference>
<dbReference type="Gene3D" id="3.20.20.70">
    <property type="entry name" value="Aldolase class I"/>
    <property type="match status" value="1"/>
</dbReference>
<evidence type="ECO:0000256" key="3">
    <source>
        <dbReference type="ARBA" id="ARBA00022723"/>
    </source>
</evidence>
<keyword evidence="1" id="KW-0004">4Fe-4S</keyword>
<dbReference type="PANTHER" id="PTHR42836:SF1">
    <property type="entry name" value="7-CARBOXY-7-DEAZAGUANINE SYNTHASE"/>
    <property type="match status" value="1"/>
</dbReference>
<evidence type="ECO:0000256" key="2">
    <source>
        <dbReference type="ARBA" id="ARBA00022691"/>
    </source>
</evidence>